<feature type="transmembrane region" description="Helical" evidence="1">
    <location>
        <begin position="60"/>
        <end position="85"/>
    </location>
</feature>
<evidence type="ECO:0000313" key="3">
    <source>
        <dbReference type="Proteomes" id="UP000475545"/>
    </source>
</evidence>
<dbReference type="InterPro" id="IPR018723">
    <property type="entry name" value="DUF2254_membrane"/>
</dbReference>
<feature type="transmembrane region" description="Helical" evidence="1">
    <location>
        <begin position="12"/>
        <end position="31"/>
    </location>
</feature>
<keyword evidence="3" id="KW-1185">Reference proteome</keyword>
<feature type="transmembrane region" description="Helical" evidence="1">
    <location>
        <begin position="139"/>
        <end position="159"/>
    </location>
</feature>
<proteinExistence type="predicted"/>
<accession>A0A6L7GPP9</accession>
<evidence type="ECO:0000256" key="1">
    <source>
        <dbReference type="SAM" id="Phobius"/>
    </source>
</evidence>
<dbReference type="Proteomes" id="UP000475545">
    <property type="component" value="Unassembled WGS sequence"/>
</dbReference>
<evidence type="ECO:0000313" key="2">
    <source>
        <dbReference type="EMBL" id="MXP21592.1"/>
    </source>
</evidence>
<feature type="transmembrane region" description="Helical" evidence="1">
    <location>
        <begin position="106"/>
        <end position="127"/>
    </location>
</feature>
<dbReference type="EMBL" id="WMBR01000002">
    <property type="protein sequence ID" value="MXP21592.1"/>
    <property type="molecule type" value="Genomic_DNA"/>
</dbReference>
<keyword evidence="1" id="KW-0812">Transmembrane</keyword>
<dbReference type="Pfam" id="PF10011">
    <property type="entry name" value="DUF2254"/>
    <property type="match status" value="1"/>
</dbReference>
<gene>
    <name evidence="2" type="ORF">GIY30_09535</name>
</gene>
<reference evidence="2 3" key="1">
    <citation type="submission" date="2019-11" db="EMBL/GenBank/DDBJ databases">
        <title>Gordonia sp. nov., a novel actinobacterium isolated from mangrove soil in Hainan.</title>
        <authorList>
            <person name="Huang X."/>
            <person name="Xie Y."/>
            <person name="Chu X."/>
            <person name="Xiao K."/>
        </authorList>
    </citation>
    <scope>NUCLEOTIDE SEQUENCE [LARGE SCALE GENOMIC DNA]</scope>
    <source>
        <strain evidence="2 3">HNM0687</strain>
    </source>
</reference>
<comment type="caution">
    <text evidence="2">The sequence shown here is derived from an EMBL/GenBank/DDBJ whole genome shotgun (WGS) entry which is preliminary data.</text>
</comment>
<dbReference type="AlphaFoldDB" id="A0A6L7GPP9"/>
<keyword evidence="1" id="KW-0472">Membrane</keyword>
<keyword evidence="1" id="KW-1133">Transmembrane helix</keyword>
<name>A0A6L7GPP9_9ACTN</name>
<organism evidence="2 3">
    <name type="scientific">Gordonia mangrovi</name>
    <dbReference type="NCBI Taxonomy" id="2665643"/>
    <lineage>
        <taxon>Bacteria</taxon>
        <taxon>Bacillati</taxon>
        <taxon>Actinomycetota</taxon>
        <taxon>Actinomycetes</taxon>
        <taxon>Mycobacteriales</taxon>
        <taxon>Gordoniaceae</taxon>
        <taxon>Gordonia</taxon>
    </lineage>
</organism>
<sequence length="440" mass="46915">MRMRLTRLRDVFWFLPLVMGIAAIVLAQVLVQVDRALADDTPGWQSGFFVRVGASGGRDLLGAIGGSMLAVAATSFSITISVLATASSTYGPRLVRNFMNDRGNQFVLGMFGATFLYALMVLRAITAGPTVETTFVPDIAVNVAVLLAVVDVLVLVYFINHIASSIQVSTLSARVRSELDAVVEELYPEHGPAEAEPAPTPGGGAPVTSSGSGFVIGIDEAALLRAAIEHDCLIALVIRPGDHLVEGELVARVHVTDPDRPERSPTPAVADAVGSAIDLGETRTPYQDIQFAVQQLTEMAVRALSPGTNDPYTAHNALNELAAGLVPLARRHAPELGRTDDDGVLRLIVTRLPMQELIDDVFGAVRTYALDAPIAMTAAIMLARRIGVAAVDTDVRDHVLAHLDLIHDALGRTDDPVNIDFCRGEIEQTRAAVEASNQRA</sequence>
<protein>
    <submittedName>
        <fullName evidence="2">DUF2254 domain-containing protein</fullName>
    </submittedName>
</protein>